<evidence type="ECO:0000259" key="10">
    <source>
        <dbReference type="PROSITE" id="PS50990"/>
    </source>
</evidence>
<evidence type="ECO:0000256" key="6">
    <source>
        <dbReference type="ARBA" id="ARBA00023136"/>
    </source>
</evidence>
<feature type="transmembrane region" description="Helical" evidence="7">
    <location>
        <begin position="295"/>
        <end position="325"/>
    </location>
</feature>
<dbReference type="CDD" id="cd18567">
    <property type="entry name" value="ABC_6TM_CvaB_RaxB_like"/>
    <property type="match status" value="1"/>
</dbReference>
<gene>
    <name evidence="11" type="ORF">SAMN05660429_02377</name>
</gene>
<sequence length="711" mass="79493">MDGRVKLNFKLKKSVPVVLQTEVAECGLASLAMVAAFHGYSIDLPNLRKLFCAGQQGMNLQQMIEVAGKLNLASRPLQCPIDELHKLKLPCILHWDLTHFVVLTKVSSNKKHVVINDPAIGRRKRSIDELSKHYTGICLELTPTNKFKKKTAKQTMRLGQLWGKLTGFASGLSKLFALSLLIQCFALLSPYYMQWVVDEVIPSYDKNLLVVLAFGFGLLCLVNVISTVLRSWLVVRLSSTLNLHLGINVLSHLLKLPMSFFERRHIGDITSRFGSLAQIRERLTNGFVETLVDGVMAALVIVVMFFYSTTLTFIVLASVSLYVLFRLSLYPKFHRANEELIQTKAKEHTNFLENVRAIQPIKLYGHEPQRQAIWQNKYVEVVNNEIKIGRLKITFDAFNQLLFGCENVLVIYVATILVLSGQFTIGMLLAFIAYKKQLTTRLANLVEQLIEFKMMRLHLARLSDITLAKQEQYQEGTGIQKPHGQVTLKDVAYNLPNGETLFSNVNLNVEAGQAIAISGPSGSGKTTLLKIMLGLIQPSAGKVLLDGTDIKQIGLTHYRKVVAVVMQEDQLLNGSIMDNICFFDAQPNPLKVEKCAQLANVANDILAMPMGFNTLVGDMGSTLSGGQKQRILLARALYKEPKVLFLDEATSHLDQDNESSINNHIASLNMTRISVAHRTETLNSADKIYHLEHGVLSQNKLDTESQLIQRQ</sequence>
<dbReference type="InterPro" id="IPR036640">
    <property type="entry name" value="ABC1_TM_sf"/>
</dbReference>
<proteinExistence type="predicted"/>
<dbReference type="InterPro" id="IPR003439">
    <property type="entry name" value="ABC_transporter-like_ATP-bd"/>
</dbReference>
<feature type="transmembrane region" description="Helical" evidence="7">
    <location>
        <begin position="165"/>
        <end position="188"/>
    </location>
</feature>
<dbReference type="CDD" id="cd02419">
    <property type="entry name" value="Peptidase_C39C"/>
    <property type="match status" value="1"/>
</dbReference>
<dbReference type="SMART" id="SM00382">
    <property type="entry name" value="AAA"/>
    <property type="match status" value="1"/>
</dbReference>
<evidence type="ECO:0000259" key="9">
    <source>
        <dbReference type="PROSITE" id="PS50929"/>
    </source>
</evidence>
<organism evidence="11 12">
    <name type="scientific">Thalassotalea agarivorans</name>
    <name type="common">Thalassomonas agarivorans</name>
    <dbReference type="NCBI Taxonomy" id="349064"/>
    <lineage>
        <taxon>Bacteria</taxon>
        <taxon>Pseudomonadati</taxon>
        <taxon>Pseudomonadota</taxon>
        <taxon>Gammaproteobacteria</taxon>
        <taxon>Alteromonadales</taxon>
        <taxon>Colwelliaceae</taxon>
        <taxon>Thalassotalea</taxon>
    </lineage>
</organism>
<dbReference type="Proteomes" id="UP000199308">
    <property type="component" value="Unassembled WGS sequence"/>
</dbReference>
<keyword evidence="6 7" id="KW-0472">Membrane</keyword>
<dbReference type="PANTHER" id="PTHR24221:SF606">
    <property type="entry name" value="COLICIN V SECRETION-PROCESSING ATP-BINDING PROTEIN"/>
    <property type="match status" value="1"/>
</dbReference>
<dbReference type="Pfam" id="PF03412">
    <property type="entry name" value="Peptidase_C39"/>
    <property type="match status" value="1"/>
</dbReference>
<dbReference type="SUPFAM" id="SSF52540">
    <property type="entry name" value="P-loop containing nucleoside triphosphate hydrolases"/>
    <property type="match status" value="1"/>
</dbReference>
<dbReference type="GO" id="GO:0006508">
    <property type="term" value="P:proteolysis"/>
    <property type="evidence" value="ECO:0007669"/>
    <property type="project" value="InterPro"/>
</dbReference>
<feature type="domain" description="ABC transmembrane type-1" evidence="9">
    <location>
        <begin position="175"/>
        <end position="454"/>
    </location>
</feature>
<dbReference type="PROSITE" id="PS00211">
    <property type="entry name" value="ABC_TRANSPORTER_1"/>
    <property type="match status" value="1"/>
</dbReference>
<dbReference type="EMBL" id="FOHK01000011">
    <property type="protein sequence ID" value="SET67769.1"/>
    <property type="molecule type" value="Genomic_DNA"/>
</dbReference>
<dbReference type="STRING" id="349064.SAMN05660429_02377"/>
<reference evidence="11 12" key="1">
    <citation type="submission" date="2016-10" db="EMBL/GenBank/DDBJ databases">
        <authorList>
            <person name="de Groot N.N."/>
        </authorList>
    </citation>
    <scope>NUCLEOTIDE SEQUENCE [LARGE SCALE GENOMIC DNA]</scope>
    <source>
        <strain evidence="11 12">DSM 19706</strain>
    </source>
</reference>
<feature type="transmembrane region" description="Helical" evidence="7">
    <location>
        <begin position="208"/>
        <end position="226"/>
    </location>
</feature>
<dbReference type="PANTHER" id="PTHR24221">
    <property type="entry name" value="ATP-BINDING CASSETTE SUB-FAMILY B"/>
    <property type="match status" value="1"/>
</dbReference>
<feature type="transmembrane region" description="Helical" evidence="7">
    <location>
        <begin position="233"/>
        <end position="254"/>
    </location>
</feature>
<dbReference type="GO" id="GO:0005886">
    <property type="term" value="C:plasma membrane"/>
    <property type="evidence" value="ECO:0007669"/>
    <property type="project" value="UniProtKB-SubCell"/>
</dbReference>
<dbReference type="RefSeq" id="WP_093330683.1">
    <property type="nucleotide sequence ID" value="NZ_AP027363.1"/>
</dbReference>
<dbReference type="Gene3D" id="3.40.50.300">
    <property type="entry name" value="P-loop containing nucleotide triphosphate hydrolases"/>
    <property type="match status" value="1"/>
</dbReference>
<evidence type="ECO:0000256" key="4">
    <source>
        <dbReference type="ARBA" id="ARBA00022840"/>
    </source>
</evidence>
<dbReference type="InterPro" id="IPR027417">
    <property type="entry name" value="P-loop_NTPase"/>
</dbReference>
<evidence type="ECO:0000259" key="8">
    <source>
        <dbReference type="PROSITE" id="PS50893"/>
    </source>
</evidence>
<keyword evidence="3" id="KW-0547">Nucleotide-binding</keyword>
<dbReference type="InterPro" id="IPR017871">
    <property type="entry name" value="ABC_transporter-like_CS"/>
</dbReference>
<feature type="transmembrane region" description="Helical" evidence="7">
    <location>
        <begin position="409"/>
        <end position="434"/>
    </location>
</feature>
<dbReference type="GO" id="GO:0008234">
    <property type="term" value="F:cysteine-type peptidase activity"/>
    <property type="evidence" value="ECO:0007669"/>
    <property type="project" value="InterPro"/>
</dbReference>
<evidence type="ECO:0000313" key="11">
    <source>
        <dbReference type="EMBL" id="SET67769.1"/>
    </source>
</evidence>
<dbReference type="PROSITE" id="PS50893">
    <property type="entry name" value="ABC_TRANSPORTER_2"/>
    <property type="match status" value="1"/>
</dbReference>
<name>A0A1I0GAK9_THASX</name>
<feature type="domain" description="Peptidase C39" evidence="10">
    <location>
        <begin position="20"/>
        <end position="141"/>
    </location>
</feature>
<dbReference type="OrthoDB" id="9782586at2"/>
<dbReference type="InterPro" id="IPR011527">
    <property type="entry name" value="ABC1_TM_dom"/>
</dbReference>
<evidence type="ECO:0000256" key="2">
    <source>
        <dbReference type="ARBA" id="ARBA00022692"/>
    </source>
</evidence>
<dbReference type="Gene3D" id="3.90.70.10">
    <property type="entry name" value="Cysteine proteinases"/>
    <property type="match status" value="1"/>
</dbReference>
<dbReference type="PROSITE" id="PS50990">
    <property type="entry name" value="PEPTIDASE_C39"/>
    <property type="match status" value="1"/>
</dbReference>
<evidence type="ECO:0000256" key="1">
    <source>
        <dbReference type="ARBA" id="ARBA00004651"/>
    </source>
</evidence>
<dbReference type="Gene3D" id="1.20.1560.10">
    <property type="entry name" value="ABC transporter type 1, transmembrane domain"/>
    <property type="match status" value="1"/>
</dbReference>
<dbReference type="InterPro" id="IPR039421">
    <property type="entry name" value="Type_1_exporter"/>
</dbReference>
<keyword evidence="4 11" id="KW-0067">ATP-binding</keyword>
<protein>
    <submittedName>
        <fullName evidence="11">ATP-binding cassette, subfamily B, RaxB</fullName>
    </submittedName>
</protein>
<dbReference type="GO" id="GO:0016887">
    <property type="term" value="F:ATP hydrolysis activity"/>
    <property type="evidence" value="ECO:0007669"/>
    <property type="project" value="InterPro"/>
</dbReference>
<dbReference type="Pfam" id="PF00005">
    <property type="entry name" value="ABC_tran"/>
    <property type="match status" value="1"/>
</dbReference>
<keyword evidence="5 7" id="KW-1133">Transmembrane helix</keyword>
<evidence type="ECO:0000256" key="7">
    <source>
        <dbReference type="SAM" id="Phobius"/>
    </source>
</evidence>
<dbReference type="Pfam" id="PF00664">
    <property type="entry name" value="ABC_membrane"/>
    <property type="match status" value="1"/>
</dbReference>
<feature type="domain" description="ABC transporter" evidence="8">
    <location>
        <begin position="486"/>
        <end position="710"/>
    </location>
</feature>
<keyword evidence="12" id="KW-1185">Reference proteome</keyword>
<dbReference type="SUPFAM" id="SSF90123">
    <property type="entry name" value="ABC transporter transmembrane region"/>
    <property type="match status" value="1"/>
</dbReference>
<dbReference type="InterPro" id="IPR033838">
    <property type="entry name" value="CvaB_peptidase"/>
</dbReference>
<evidence type="ECO:0000256" key="3">
    <source>
        <dbReference type="ARBA" id="ARBA00022741"/>
    </source>
</evidence>
<accession>A0A1I0GAK9</accession>
<keyword evidence="2 7" id="KW-0812">Transmembrane</keyword>
<dbReference type="GO" id="GO:0005524">
    <property type="term" value="F:ATP binding"/>
    <property type="evidence" value="ECO:0007669"/>
    <property type="project" value="UniProtKB-KW"/>
</dbReference>
<dbReference type="PROSITE" id="PS50929">
    <property type="entry name" value="ABC_TM1F"/>
    <property type="match status" value="1"/>
</dbReference>
<dbReference type="AlphaFoldDB" id="A0A1I0GAK9"/>
<evidence type="ECO:0000313" key="12">
    <source>
        <dbReference type="Proteomes" id="UP000199308"/>
    </source>
</evidence>
<comment type="subcellular location">
    <subcellularLocation>
        <location evidence="1">Cell membrane</location>
        <topology evidence="1">Multi-pass membrane protein</topology>
    </subcellularLocation>
</comment>
<dbReference type="GO" id="GO:0140359">
    <property type="term" value="F:ABC-type transporter activity"/>
    <property type="evidence" value="ECO:0007669"/>
    <property type="project" value="InterPro"/>
</dbReference>
<dbReference type="GO" id="GO:0034040">
    <property type="term" value="F:ATPase-coupled lipid transmembrane transporter activity"/>
    <property type="evidence" value="ECO:0007669"/>
    <property type="project" value="TreeGrafter"/>
</dbReference>
<dbReference type="InterPro" id="IPR003593">
    <property type="entry name" value="AAA+_ATPase"/>
</dbReference>
<dbReference type="InterPro" id="IPR005074">
    <property type="entry name" value="Peptidase_C39"/>
</dbReference>
<evidence type="ECO:0000256" key="5">
    <source>
        <dbReference type="ARBA" id="ARBA00022989"/>
    </source>
</evidence>